<dbReference type="InterPro" id="IPR011765">
    <property type="entry name" value="Pept_M16_N"/>
</dbReference>
<organism evidence="4 5">
    <name type="scientific">Ophiocordyceps camponoti-floridani</name>
    <dbReference type="NCBI Taxonomy" id="2030778"/>
    <lineage>
        <taxon>Eukaryota</taxon>
        <taxon>Fungi</taxon>
        <taxon>Dikarya</taxon>
        <taxon>Ascomycota</taxon>
        <taxon>Pezizomycotina</taxon>
        <taxon>Sordariomycetes</taxon>
        <taxon>Hypocreomycetidae</taxon>
        <taxon>Hypocreales</taxon>
        <taxon>Ophiocordycipitaceae</taxon>
        <taxon>Ophiocordyceps</taxon>
    </lineage>
</organism>
<accession>A0A8H4Q877</accession>
<dbReference type="AlphaFoldDB" id="A0A8H4Q877"/>
<evidence type="ECO:0000256" key="1">
    <source>
        <dbReference type="SAM" id="MobiDB-lite"/>
    </source>
</evidence>
<dbReference type="FunFam" id="3.30.830.10:FF:000031">
    <property type="entry name" value="Putative zinc metalloprotease"/>
    <property type="match status" value="1"/>
</dbReference>
<dbReference type="InterPro" id="IPR007863">
    <property type="entry name" value="Peptidase_M16_C"/>
</dbReference>
<dbReference type="GO" id="GO:0046872">
    <property type="term" value="F:metal ion binding"/>
    <property type="evidence" value="ECO:0007669"/>
    <property type="project" value="InterPro"/>
</dbReference>
<sequence>MATIQVSWSVAIMAQPLPYPSPRWRQINHRSQLHLDQRQQLCFASSVSLTVSLSGSPPVAILSTKRTLSHLTRGCPLPVVSLACRSAFLLALSAPVCFAVPYSASSFRMPSPALESRFRKVQSFETDYAPCNITQYVSERSGMSVVVADRQGPKISGYFTLATEIFDDSGAPHTLEHLVFMGSRSYQYKGLLDKLSSRAYSTTNAWTATDHTAYTLDTAGWDGFAQVLPVYLEHIILPVITDDAIVTEVWHIDGEGNDAGVVYSEMQAVQFRSSEIMDLKARRLLYPENVGFRYETGGMTDALRVLTPERIRQFHRDMYQPRNLCLVIVGETDHEHLLRILDKFEESIGDDIPPLSTPFKRPWIDSPQPPGLLETTITTAEFPEEDESVGEILIGFFGPNCIDMVATAALNVLLTYLCGSSVSILENVLVEREQLASSISHSWESRPNAIIWLQPTGVATEKLEMVEKRLMELLKDVAGKPLDMDYMRDCIRREKRQVKFHAEASESFYATNIITDYLFGSRNGSTLRELGTLAEYDALEMWTDEEWRGFLSKWMADAHHISILGKPSIELAAKMKAEEEERIAKRKEELGPEGLQKLAKRLEEAKQKNDVPIPTEVLERWSVPGTESIHFIESDTARSGLARSIGLGPGAAQTRIDRAGDGERPLFIQFEDVPTNFVHMTIHIGTSQVPVELKPLIHIFSENFFNTHVMRDGKRVDFEQVVREIERDSVGYGIGSARSLGDPDGLMMQFQVEPDKYAVAVNWLRTMMFDSIFDAHRLRAAVIKVLADVPEAKRDGRGMAAEVDAAIHLDKSSLSVAKRVLVRAVYLKRLKKLLRDDPAKVLAWFETLRKTLMTAQNLRFLVTARLEGLKDPVSTWDRLAEVLPRENGEQAMVPIPKLVSLLNDEGRKPGSFGAVVIPMTTLDSSYSVSSASSITSLSDPRFPIIMVAIGYLESVEGPLWNAVRGGGYAYGSFFSRNVDSGILSYHVYRSPDASKAITASRDAIRAIADGEVAIDRHLLEGTMSQIVVMFADEQATMPNASQQNFVQGVVRGLPKDWNKDILRRVRAVTEDDMKSVMKDLILPCFQPGKSNVVVTTAKLMVEGIETALKGMGYKVQTRELSHFHDDYGLEAGDSENGDDKDEDEEEDDGEGSSGESHEEDD</sequence>
<protein>
    <submittedName>
        <fullName evidence="4">Metalloenzyme, LuxS/M16 peptidase-like, metal-binding protein</fullName>
    </submittedName>
</protein>
<evidence type="ECO:0000313" key="4">
    <source>
        <dbReference type="EMBL" id="KAF4589624.1"/>
    </source>
</evidence>
<dbReference type="PANTHER" id="PTHR43016:SF16">
    <property type="entry name" value="METALLOPROTEASE, PUTATIVE (AFU_ORTHOLOGUE AFUA_4G07610)-RELATED"/>
    <property type="match status" value="1"/>
</dbReference>
<evidence type="ECO:0000313" key="5">
    <source>
        <dbReference type="Proteomes" id="UP000562929"/>
    </source>
</evidence>
<evidence type="ECO:0000259" key="3">
    <source>
        <dbReference type="Pfam" id="PF05193"/>
    </source>
</evidence>
<dbReference type="PANTHER" id="PTHR43016">
    <property type="entry name" value="PRESEQUENCE PROTEASE"/>
    <property type="match status" value="1"/>
</dbReference>
<dbReference type="OrthoDB" id="4953at2759"/>
<feature type="compositionally biased region" description="Acidic residues" evidence="1">
    <location>
        <begin position="1132"/>
        <end position="1150"/>
    </location>
</feature>
<dbReference type="Pfam" id="PF00675">
    <property type="entry name" value="Peptidase_M16"/>
    <property type="match status" value="1"/>
</dbReference>
<dbReference type="SUPFAM" id="SSF63411">
    <property type="entry name" value="LuxS/MPP-like metallohydrolase"/>
    <property type="match status" value="4"/>
</dbReference>
<feature type="domain" description="Peptidase M16 N-terminal" evidence="2">
    <location>
        <begin position="168"/>
        <end position="252"/>
    </location>
</feature>
<name>A0A8H4Q877_9HYPO</name>
<feature type="domain" description="Peptidase M16 C-terminal" evidence="3">
    <location>
        <begin position="306"/>
        <end position="486"/>
    </location>
</feature>
<dbReference type="InterPro" id="IPR011249">
    <property type="entry name" value="Metalloenz_LuxS/M16"/>
</dbReference>
<dbReference type="Gene3D" id="3.30.830.10">
    <property type="entry name" value="Metalloenzyme, LuxS/M16 peptidase-like"/>
    <property type="match status" value="4"/>
</dbReference>
<dbReference type="Pfam" id="PF05193">
    <property type="entry name" value="Peptidase_M16_C"/>
    <property type="match status" value="1"/>
</dbReference>
<dbReference type="EMBL" id="JAACLJ010000003">
    <property type="protein sequence ID" value="KAF4589624.1"/>
    <property type="molecule type" value="Genomic_DNA"/>
</dbReference>
<proteinExistence type="predicted"/>
<dbReference type="Proteomes" id="UP000562929">
    <property type="component" value="Unassembled WGS sequence"/>
</dbReference>
<feature type="region of interest" description="Disordered" evidence="1">
    <location>
        <begin position="1125"/>
        <end position="1161"/>
    </location>
</feature>
<comment type="caution">
    <text evidence="4">The sequence shown here is derived from an EMBL/GenBank/DDBJ whole genome shotgun (WGS) entry which is preliminary data.</text>
</comment>
<evidence type="ECO:0000259" key="2">
    <source>
        <dbReference type="Pfam" id="PF00675"/>
    </source>
</evidence>
<dbReference type="FunFam" id="3.30.830.10:FF:000015">
    <property type="entry name" value="Putative zinc metalloprotease"/>
    <property type="match status" value="1"/>
</dbReference>
<keyword evidence="5" id="KW-1185">Reference proteome</keyword>
<gene>
    <name evidence="4" type="ORF">GQ602_003513</name>
</gene>
<reference evidence="4 5" key="1">
    <citation type="journal article" date="2020" name="G3 (Bethesda)">
        <title>Genetic Underpinnings of Host Manipulation by Ophiocordyceps as Revealed by Comparative Transcriptomics.</title>
        <authorList>
            <person name="Will I."/>
            <person name="Das B."/>
            <person name="Trinh T."/>
            <person name="Brachmann A."/>
            <person name="Ohm R.A."/>
            <person name="de Bekker C."/>
        </authorList>
    </citation>
    <scope>NUCLEOTIDE SEQUENCE [LARGE SCALE GENOMIC DNA]</scope>
    <source>
        <strain evidence="4 5">EC05</strain>
    </source>
</reference>